<keyword evidence="1" id="KW-0812">Transmembrane</keyword>
<keyword evidence="1" id="KW-0472">Membrane</keyword>
<gene>
    <name evidence="2" type="ORF">CW354_21925</name>
</gene>
<organism evidence="2 3">
    <name type="scientific">Hyphococcus luteus</name>
    <dbReference type="NCBI Taxonomy" id="2058213"/>
    <lineage>
        <taxon>Bacteria</taxon>
        <taxon>Pseudomonadati</taxon>
        <taxon>Pseudomonadota</taxon>
        <taxon>Alphaproteobacteria</taxon>
        <taxon>Parvularculales</taxon>
        <taxon>Parvularculaceae</taxon>
        <taxon>Hyphococcus</taxon>
    </lineage>
</organism>
<evidence type="ECO:0000313" key="2">
    <source>
        <dbReference type="EMBL" id="PQA85598.1"/>
    </source>
</evidence>
<protein>
    <recommendedName>
        <fullName evidence="4">DUF485 domain-containing protein</fullName>
    </recommendedName>
</protein>
<feature type="transmembrane region" description="Helical" evidence="1">
    <location>
        <begin position="55"/>
        <end position="81"/>
    </location>
</feature>
<keyword evidence="3" id="KW-1185">Reference proteome</keyword>
<reference evidence="2 3" key="1">
    <citation type="submission" date="2017-12" db="EMBL/GenBank/DDBJ databases">
        <authorList>
            <person name="Hurst M.R.H."/>
        </authorList>
    </citation>
    <scope>NUCLEOTIDE SEQUENCE [LARGE SCALE GENOMIC DNA]</scope>
    <source>
        <strain evidence="2 3">SY-3-19</strain>
    </source>
</reference>
<accession>A0A2S7JZH2</accession>
<comment type="caution">
    <text evidence="2">The sequence shown here is derived from an EMBL/GenBank/DDBJ whole genome shotgun (WGS) entry which is preliminary data.</text>
</comment>
<dbReference type="Proteomes" id="UP000239504">
    <property type="component" value="Unassembled WGS sequence"/>
</dbReference>
<name>A0A2S7JZH2_9PROT</name>
<feature type="transmembrane region" description="Helical" evidence="1">
    <location>
        <begin position="25"/>
        <end position="49"/>
    </location>
</feature>
<evidence type="ECO:0000256" key="1">
    <source>
        <dbReference type="SAM" id="Phobius"/>
    </source>
</evidence>
<keyword evidence="1" id="KW-1133">Transmembrane helix</keyword>
<dbReference type="AlphaFoldDB" id="A0A2S7JZH2"/>
<evidence type="ECO:0008006" key="4">
    <source>
        <dbReference type="Google" id="ProtNLM"/>
    </source>
</evidence>
<dbReference type="RefSeq" id="WP_104832238.1">
    <property type="nucleotide sequence ID" value="NZ_PJCH01000017.1"/>
</dbReference>
<proteinExistence type="predicted"/>
<evidence type="ECO:0000313" key="3">
    <source>
        <dbReference type="Proteomes" id="UP000239504"/>
    </source>
</evidence>
<sequence>MTSANDNPQGTTPDKPAGHYRRRAYALWIGALIGVFLLYMIAPVLLPLFDLPPRLLAAPLVFIEIALVLFGLGWLAFYVFGAPRKKDRGAR</sequence>
<dbReference type="EMBL" id="PJCH01000017">
    <property type="protein sequence ID" value="PQA85598.1"/>
    <property type="molecule type" value="Genomic_DNA"/>
</dbReference>